<feature type="non-terminal residue" evidence="1">
    <location>
        <position position="1"/>
    </location>
</feature>
<name>X1GYV5_9ZZZZ</name>
<dbReference type="AlphaFoldDB" id="X1GYV5"/>
<organism evidence="1">
    <name type="scientific">marine sediment metagenome</name>
    <dbReference type="NCBI Taxonomy" id="412755"/>
    <lineage>
        <taxon>unclassified sequences</taxon>
        <taxon>metagenomes</taxon>
        <taxon>ecological metagenomes</taxon>
    </lineage>
</organism>
<evidence type="ECO:0008006" key="2">
    <source>
        <dbReference type="Google" id="ProtNLM"/>
    </source>
</evidence>
<protein>
    <recommendedName>
        <fullName evidence="2">ATP-binding protein</fullName>
    </recommendedName>
</protein>
<accession>X1GYV5</accession>
<dbReference type="Gene3D" id="3.40.50.300">
    <property type="entry name" value="P-loop containing nucleotide triphosphate hydrolases"/>
    <property type="match status" value="1"/>
</dbReference>
<dbReference type="PANTHER" id="PTHR42957">
    <property type="entry name" value="HELICASE MJ1565-RELATED"/>
    <property type="match status" value="1"/>
</dbReference>
<gene>
    <name evidence="1" type="ORF">S03H2_35685</name>
</gene>
<dbReference type="PANTHER" id="PTHR42957:SF1">
    <property type="entry name" value="HELICASE MJ1565-RELATED"/>
    <property type="match status" value="1"/>
</dbReference>
<dbReference type="InterPro" id="IPR027417">
    <property type="entry name" value="P-loop_NTPase"/>
</dbReference>
<reference evidence="1" key="1">
    <citation type="journal article" date="2014" name="Front. Microbiol.">
        <title>High frequency of phylogenetically diverse reductive dehalogenase-homologous genes in deep subseafloor sedimentary metagenomes.</title>
        <authorList>
            <person name="Kawai M."/>
            <person name="Futagami T."/>
            <person name="Toyoda A."/>
            <person name="Takaki Y."/>
            <person name="Nishi S."/>
            <person name="Hori S."/>
            <person name="Arai W."/>
            <person name="Tsubouchi T."/>
            <person name="Morono Y."/>
            <person name="Uchiyama I."/>
            <person name="Ito T."/>
            <person name="Fujiyama A."/>
            <person name="Inagaki F."/>
            <person name="Takami H."/>
        </authorList>
    </citation>
    <scope>NUCLEOTIDE SEQUENCE</scope>
    <source>
        <strain evidence="1">Expedition CK06-06</strain>
    </source>
</reference>
<dbReference type="InterPro" id="IPR008571">
    <property type="entry name" value="HerA-like"/>
</dbReference>
<sequence length="150" mass="17210">TDNEEFSPSRLCSQSFEKIAKEGRKFGLGLLISSQRPSELSPTVLSQCNTFLLHRLVNDRDQELVKRFVPDNLGSILNELPVLPTKMAILLGWAAPVPILVDMNELKKECQPDSKDPDFWDVWAGKEERKIDWKKIADEWQKEGDNEENK</sequence>
<dbReference type="SUPFAM" id="SSF52540">
    <property type="entry name" value="P-loop containing nucleoside triphosphate hydrolases"/>
    <property type="match status" value="1"/>
</dbReference>
<comment type="caution">
    <text evidence="1">The sequence shown here is derived from an EMBL/GenBank/DDBJ whole genome shotgun (WGS) entry which is preliminary data.</text>
</comment>
<evidence type="ECO:0000313" key="1">
    <source>
        <dbReference type="EMBL" id="GAH50015.1"/>
    </source>
</evidence>
<dbReference type="EMBL" id="BARU01021848">
    <property type="protein sequence ID" value="GAH50015.1"/>
    <property type="molecule type" value="Genomic_DNA"/>
</dbReference>
<proteinExistence type="predicted"/>